<comment type="caution">
    <text evidence="7">The sequence shown here is derived from an EMBL/GenBank/DDBJ whole genome shotgun (WGS) entry which is preliminary data.</text>
</comment>
<dbReference type="RefSeq" id="WP_259108223.1">
    <property type="nucleotide sequence ID" value="NZ_JANUAE010000012.1"/>
</dbReference>
<dbReference type="PANTHER" id="PTHR42693">
    <property type="entry name" value="ARYLSULFATASE FAMILY MEMBER"/>
    <property type="match status" value="1"/>
</dbReference>
<evidence type="ECO:0000256" key="5">
    <source>
        <dbReference type="SAM" id="MobiDB-lite"/>
    </source>
</evidence>
<feature type="region of interest" description="Disordered" evidence="5">
    <location>
        <begin position="12"/>
        <end position="44"/>
    </location>
</feature>
<dbReference type="Proteomes" id="UP001155057">
    <property type="component" value="Unassembled WGS sequence"/>
</dbReference>
<dbReference type="SUPFAM" id="SSF53649">
    <property type="entry name" value="Alkaline phosphatase-like"/>
    <property type="match status" value="1"/>
</dbReference>
<dbReference type="InterPro" id="IPR050738">
    <property type="entry name" value="Sulfatase"/>
</dbReference>
<evidence type="ECO:0000256" key="3">
    <source>
        <dbReference type="ARBA" id="ARBA00022801"/>
    </source>
</evidence>
<keyword evidence="4" id="KW-0106">Calcium</keyword>
<accession>A0A9X2QDV0</accession>
<dbReference type="InterPro" id="IPR000917">
    <property type="entry name" value="Sulfatase_N"/>
</dbReference>
<comment type="similarity">
    <text evidence="1">Belongs to the sulfatase family.</text>
</comment>
<dbReference type="EMBL" id="JANUAE010000012">
    <property type="protein sequence ID" value="MCS3711307.1"/>
    <property type="molecule type" value="Genomic_DNA"/>
</dbReference>
<dbReference type="GO" id="GO:0046872">
    <property type="term" value="F:metal ion binding"/>
    <property type="evidence" value="ECO:0007669"/>
    <property type="project" value="UniProtKB-KW"/>
</dbReference>
<sequence length="534" mass="61483">MDRRQFLESAAAGSLGLMGSSSPSLPSWSDGRHRDSDLDPSDQPNLVYVFADQLRPQSCGYAGDRYGGTYAENPMPYTPNIDQLADESADFREAVSADPICCPHRASLVTGKYPSSTGMVINELRAMPDPDAIGHVLSDNGYNTGYVGKWHMFGKHHGTEQQFIPPGPHRQGFDGYWATNNFNHNYFDGFYFEDSFNKVDIEGYQPNRFTDLSIEYMRRASQQENPFALFLSLGPPHDPFTWENTPDFFEHMFRGRDFPDPPNYEDGHARYWVPGWDEEWWKENWKPNRFRQRQAYAALTSTVDWEVGRLLHALDQLDIADDTIFVFSSDHGEMFGSQGRIAKKIFYEEAARVPFLVRWPDEVEPGRNDVCLNTPDIAPTLLGLMGLPVPDSMEGLDLSGHARGEGGPRKEAAFMQGMGHTYQWHNGDEWRAVRDDQYTYARMLADGSEYLFDNVNDPYQLNNLVDDPNHRGTYRRLKSYMEKRMNDLNDKFKPTTWYQRWVEDRVIMRSATRELEPEYHPENIELPHLETADD</sequence>
<feature type="compositionally biased region" description="Low complexity" evidence="5">
    <location>
        <begin position="12"/>
        <end position="29"/>
    </location>
</feature>
<proteinExistence type="inferred from homology"/>
<dbReference type="InterPro" id="IPR024607">
    <property type="entry name" value="Sulfatase_CS"/>
</dbReference>
<organism evidence="7 8">
    <name type="scientific">Salinibacter ruber</name>
    <dbReference type="NCBI Taxonomy" id="146919"/>
    <lineage>
        <taxon>Bacteria</taxon>
        <taxon>Pseudomonadati</taxon>
        <taxon>Rhodothermota</taxon>
        <taxon>Rhodothermia</taxon>
        <taxon>Rhodothermales</taxon>
        <taxon>Salinibacteraceae</taxon>
        <taxon>Salinibacter</taxon>
    </lineage>
</organism>
<dbReference type="PANTHER" id="PTHR42693:SF53">
    <property type="entry name" value="ENDO-4-O-SULFATASE"/>
    <property type="match status" value="1"/>
</dbReference>
<dbReference type="Gene3D" id="3.40.720.10">
    <property type="entry name" value="Alkaline Phosphatase, subunit A"/>
    <property type="match status" value="1"/>
</dbReference>
<dbReference type="PROSITE" id="PS00149">
    <property type="entry name" value="SULFATASE_2"/>
    <property type="match status" value="1"/>
</dbReference>
<evidence type="ECO:0000313" key="7">
    <source>
        <dbReference type="EMBL" id="MCS3711307.1"/>
    </source>
</evidence>
<evidence type="ECO:0000256" key="2">
    <source>
        <dbReference type="ARBA" id="ARBA00022723"/>
    </source>
</evidence>
<dbReference type="AlphaFoldDB" id="A0A9X2QDV0"/>
<name>A0A9X2QDV0_9BACT</name>
<dbReference type="GO" id="GO:0004065">
    <property type="term" value="F:arylsulfatase activity"/>
    <property type="evidence" value="ECO:0007669"/>
    <property type="project" value="TreeGrafter"/>
</dbReference>
<keyword evidence="3" id="KW-0378">Hydrolase</keyword>
<evidence type="ECO:0000256" key="1">
    <source>
        <dbReference type="ARBA" id="ARBA00008779"/>
    </source>
</evidence>
<feature type="domain" description="Sulfatase N-terminal" evidence="6">
    <location>
        <begin position="44"/>
        <end position="386"/>
    </location>
</feature>
<protein>
    <submittedName>
        <fullName evidence="7">Arylsulfatase A-like enzyme</fullName>
    </submittedName>
</protein>
<gene>
    <name evidence="7" type="ORF">GGP61_002940</name>
</gene>
<dbReference type="InterPro" id="IPR017850">
    <property type="entry name" value="Alkaline_phosphatase_core_sf"/>
</dbReference>
<dbReference type="CDD" id="cd16034">
    <property type="entry name" value="sulfatase_like"/>
    <property type="match status" value="1"/>
</dbReference>
<reference evidence="7" key="1">
    <citation type="submission" date="2022-08" db="EMBL/GenBank/DDBJ databases">
        <title>Genomic Encyclopedia of Type Strains, Phase V (KMG-V): Genome sequencing to study the core and pangenomes of soil and plant-associated prokaryotes.</title>
        <authorList>
            <person name="Whitman W."/>
        </authorList>
    </citation>
    <scope>NUCLEOTIDE SEQUENCE</scope>
    <source>
        <strain evidence="7">SP3049</strain>
    </source>
</reference>
<keyword evidence="2" id="KW-0479">Metal-binding</keyword>
<evidence type="ECO:0000259" key="6">
    <source>
        <dbReference type="Pfam" id="PF00884"/>
    </source>
</evidence>
<evidence type="ECO:0000256" key="4">
    <source>
        <dbReference type="ARBA" id="ARBA00022837"/>
    </source>
</evidence>
<evidence type="ECO:0000313" key="8">
    <source>
        <dbReference type="Proteomes" id="UP001155057"/>
    </source>
</evidence>
<dbReference type="Pfam" id="PF00884">
    <property type="entry name" value="Sulfatase"/>
    <property type="match status" value="1"/>
</dbReference>